<dbReference type="EMBL" id="FONX01000017">
    <property type="protein sequence ID" value="SFF21900.1"/>
    <property type="molecule type" value="Genomic_DNA"/>
</dbReference>
<dbReference type="STRING" id="1177982.SAMN04489711_11765"/>
<organism evidence="1 2">
    <name type="scientific">Paracidovorax wautersii</name>
    <dbReference type="NCBI Taxonomy" id="1177982"/>
    <lineage>
        <taxon>Bacteria</taxon>
        <taxon>Pseudomonadati</taxon>
        <taxon>Pseudomonadota</taxon>
        <taxon>Betaproteobacteria</taxon>
        <taxon>Burkholderiales</taxon>
        <taxon>Comamonadaceae</taxon>
        <taxon>Paracidovorax</taxon>
    </lineage>
</organism>
<dbReference type="NCBIfam" id="TIGR02610">
    <property type="entry name" value="PHA_gran_rgn"/>
    <property type="match status" value="1"/>
</dbReference>
<proteinExistence type="predicted"/>
<sequence length="108" mass="11981">MPDDNTLHIHRPHTLGLPAARQAAHQWAEKAQSKFDMQCTYAEGTADAGDTLHFSRPGMEGTLQVTGERFELQAELGFLFAAFKQRIAAEIEEQFDKLLGAQPAQRTA</sequence>
<protein>
    <submittedName>
        <fullName evidence="1">Putative polyhydroxyalkanoic acid system protein</fullName>
    </submittedName>
</protein>
<evidence type="ECO:0000313" key="1">
    <source>
        <dbReference type="EMBL" id="SFF21900.1"/>
    </source>
</evidence>
<gene>
    <name evidence="1" type="ORF">SAMN04489711_11765</name>
</gene>
<dbReference type="InterPro" id="IPR013433">
    <property type="entry name" value="PHA_gran_rgn"/>
</dbReference>
<name>A0A1I2GXN1_9BURK</name>
<evidence type="ECO:0000313" key="2">
    <source>
        <dbReference type="Proteomes" id="UP000199119"/>
    </source>
</evidence>
<reference evidence="2" key="1">
    <citation type="submission" date="2016-10" db="EMBL/GenBank/DDBJ databases">
        <authorList>
            <person name="Varghese N."/>
            <person name="Submissions S."/>
        </authorList>
    </citation>
    <scope>NUCLEOTIDE SEQUENCE [LARGE SCALE GENOMIC DNA]</scope>
    <source>
        <strain evidence="2">DSM 27981</strain>
    </source>
</reference>
<keyword evidence="2" id="KW-1185">Reference proteome</keyword>
<dbReference type="AlphaFoldDB" id="A0A1I2GXN1"/>
<accession>A0A1I2GXN1</accession>
<dbReference type="OrthoDB" id="287584at2"/>
<dbReference type="Proteomes" id="UP000199119">
    <property type="component" value="Unassembled WGS sequence"/>
</dbReference>
<dbReference type="Pfam" id="PF09650">
    <property type="entry name" value="PHA_gran_rgn"/>
    <property type="match status" value="1"/>
</dbReference>
<dbReference type="RefSeq" id="WP_092941292.1">
    <property type="nucleotide sequence ID" value="NZ_FONX01000017.1"/>
</dbReference>